<comment type="caution">
    <text evidence="1">The sequence shown here is derived from an EMBL/GenBank/DDBJ whole genome shotgun (WGS) entry which is preliminary data.</text>
</comment>
<organism evidence="1 2">
    <name type="scientific">Protea cynaroides</name>
    <dbReference type="NCBI Taxonomy" id="273540"/>
    <lineage>
        <taxon>Eukaryota</taxon>
        <taxon>Viridiplantae</taxon>
        <taxon>Streptophyta</taxon>
        <taxon>Embryophyta</taxon>
        <taxon>Tracheophyta</taxon>
        <taxon>Spermatophyta</taxon>
        <taxon>Magnoliopsida</taxon>
        <taxon>Proteales</taxon>
        <taxon>Proteaceae</taxon>
        <taxon>Protea</taxon>
    </lineage>
</organism>
<dbReference type="Proteomes" id="UP001141806">
    <property type="component" value="Unassembled WGS sequence"/>
</dbReference>
<dbReference type="PANTHER" id="PTHR42811">
    <property type="entry name" value="SERINE ACETYLTRANSFERASE"/>
    <property type="match status" value="1"/>
</dbReference>
<sequence length="112" mass="12350">MLGNVKIKEGAKNGAGAVVLIDVPPRTTAMGNPARLVGGKEKPSKLEDVMGNPWIIHQEKGIEIDRRCFIREKTRSPNCFRRAIKSPKVRTSLTAFAAIIPRIESRNTLVCL</sequence>
<gene>
    <name evidence="1" type="ORF">NE237_017229</name>
</gene>
<dbReference type="AlphaFoldDB" id="A0A9Q0QMM2"/>
<dbReference type="InterPro" id="IPR011004">
    <property type="entry name" value="Trimer_LpxA-like_sf"/>
</dbReference>
<accession>A0A9Q0QMM2</accession>
<evidence type="ECO:0000313" key="2">
    <source>
        <dbReference type="Proteomes" id="UP001141806"/>
    </source>
</evidence>
<dbReference type="Gene3D" id="2.160.10.10">
    <property type="entry name" value="Hexapeptide repeat proteins"/>
    <property type="match status" value="1"/>
</dbReference>
<name>A0A9Q0QMM2_9MAGN</name>
<reference evidence="1" key="1">
    <citation type="journal article" date="2023" name="Plant J.">
        <title>The genome of the king protea, Protea cynaroides.</title>
        <authorList>
            <person name="Chang J."/>
            <person name="Duong T.A."/>
            <person name="Schoeman C."/>
            <person name="Ma X."/>
            <person name="Roodt D."/>
            <person name="Barker N."/>
            <person name="Li Z."/>
            <person name="Van de Peer Y."/>
            <person name="Mizrachi E."/>
        </authorList>
    </citation>
    <scope>NUCLEOTIDE SEQUENCE</scope>
    <source>
        <tissue evidence="1">Young leaves</tissue>
    </source>
</reference>
<protein>
    <submittedName>
        <fullName evidence="1">Uncharacterized protein</fullName>
    </submittedName>
</protein>
<proteinExistence type="predicted"/>
<dbReference type="SUPFAM" id="SSF51161">
    <property type="entry name" value="Trimeric LpxA-like enzymes"/>
    <property type="match status" value="1"/>
</dbReference>
<dbReference type="EMBL" id="JAMYWD010000007">
    <property type="protein sequence ID" value="KAJ4965380.1"/>
    <property type="molecule type" value="Genomic_DNA"/>
</dbReference>
<evidence type="ECO:0000313" key="1">
    <source>
        <dbReference type="EMBL" id="KAJ4965380.1"/>
    </source>
</evidence>
<dbReference type="OrthoDB" id="25818at2759"/>
<keyword evidence="2" id="KW-1185">Reference proteome</keyword>